<evidence type="ECO:0000313" key="6">
    <source>
        <dbReference type="EMBL" id="BCJ37781.1"/>
    </source>
</evidence>
<evidence type="ECO:0000256" key="1">
    <source>
        <dbReference type="ARBA" id="ARBA00004196"/>
    </source>
</evidence>
<dbReference type="RefSeq" id="WP_203963940.1">
    <property type="nucleotide sequence ID" value="NZ_AP023355.1"/>
</dbReference>
<comment type="similarity">
    <text evidence="2">Belongs to the bacterial solute-binding protein 1 family.</text>
</comment>
<proteinExistence type="inferred from homology"/>
<keyword evidence="4 5" id="KW-0732">Signal</keyword>
<dbReference type="GO" id="GO:0030313">
    <property type="term" value="C:cell envelope"/>
    <property type="evidence" value="ECO:0007669"/>
    <property type="project" value="UniProtKB-SubCell"/>
</dbReference>
<sequence>MHKTRVAAALAVCALGAGGLAACGSGSSSGKTTITFMEAMSSGTLKTSMQTLTKRFEKAHPDIDVQLQVEPDYGTLHNKETAALSAGKPPTIGQVYSDWAATFAKSNVVVPLTDYAKPADVDSLYPSVRHDLYLPADHKLYMWPFNKSVVIQYYNKKLLSAKGRSAPKTWDEFAATAKAVSGNGTVGIAIDPGGSAGPAGGEAWFEILSQAYGTPVFAADGKPQFTSPAAVKAMNYLVGLKKAGALTLGKNYPGQVALGAGKGGFDVSSVASYYYNAKAVGGKFPMGTAPLPTGPGGTRANQMAGTNIVLFAKASDAERTAAWTFLKFLTSADSQAYWAENSGYLPVTPSALPKMTDFITKNPYQKFAAQALTTAKADPPYPWITQAQGMLAVAMQSAITGKQSASAALGSAQQQAVDAMKSGQ</sequence>
<feature type="chain" id="PRO_5038777287" evidence="5">
    <location>
        <begin position="22"/>
        <end position="424"/>
    </location>
</feature>
<name>A0A7R7DU30_9ACTN</name>
<feature type="signal peptide" evidence="5">
    <location>
        <begin position="1"/>
        <end position="21"/>
    </location>
</feature>
<dbReference type="KEGG" id="atl:Athai_52840"/>
<dbReference type="InterPro" id="IPR006059">
    <property type="entry name" value="SBP"/>
</dbReference>
<dbReference type="Gene3D" id="3.40.190.10">
    <property type="entry name" value="Periplasmic binding protein-like II"/>
    <property type="match status" value="1"/>
</dbReference>
<dbReference type="PANTHER" id="PTHR43649:SF31">
    <property type="entry name" value="SN-GLYCEROL-3-PHOSPHATE-BINDING PERIPLASMIC PROTEIN UGPB"/>
    <property type="match status" value="1"/>
</dbReference>
<dbReference type="AlphaFoldDB" id="A0A7R7DU30"/>
<evidence type="ECO:0000256" key="4">
    <source>
        <dbReference type="ARBA" id="ARBA00022729"/>
    </source>
</evidence>
<evidence type="ECO:0000313" key="7">
    <source>
        <dbReference type="Proteomes" id="UP000611640"/>
    </source>
</evidence>
<evidence type="ECO:0000256" key="2">
    <source>
        <dbReference type="ARBA" id="ARBA00008520"/>
    </source>
</evidence>
<evidence type="ECO:0000256" key="3">
    <source>
        <dbReference type="ARBA" id="ARBA00022448"/>
    </source>
</evidence>
<keyword evidence="3" id="KW-0813">Transport</keyword>
<gene>
    <name evidence="6" type="ORF">Athai_52840</name>
</gene>
<protein>
    <submittedName>
        <fullName evidence="6">ABC transporter substrate-binding protein</fullName>
    </submittedName>
</protein>
<dbReference type="PROSITE" id="PS51257">
    <property type="entry name" value="PROKAR_LIPOPROTEIN"/>
    <property type="match status" value="1"/>
</dbReference>
<comment type="subcellular location">
    <subcellularLocation>
        <location evidence="1">Cell envelope</location>
    </subcellularLocation>
</comment>
<dbReference type="SUPFAM" id="SSF53850">
    <property type="entry name" value="Periplasmic binding protein-like II"/>
    <property type="match status" value="1"/>
</dbReference>
<dbReference type="PANTHER" id="PTHR43649">
    <property type="entry name" value="ARABINOSE-BINDING PROTEIN-RELATED"/>
    <property type="match status" value="1"/>
</dbReference>
<dbReference type="Proteomes" id="UP000611640">
    <property type="component" value="Chromosome"/>
</dbReference>
<dbReference type="EMBL" id="AP023355">
    <property type="protein sequence ID" value="BCJ37781.1"/>
    <property type="molecule type" value="Genomic_DNA"/>
</dbReference>
<keyword evidence="7" id="KW-1185">Reference proteome</keyword>
<dbReference type="InterPro" id="IPR050490">
    <property type="entry name" value="Bact_solute-bd_prot1"/>
</dbReference>
<organism evidence="6 7">
    <name type="scientific">Actinocatenispora thailandica</name>
    <dbReference type="NCBI Taxonomy" id="227318"/>
    <lineage>
        <taxon>Bacteria</taxon>
        <taxon>Bacillati</taxon>
        <taxon>Actinomycetota</taxon>
        <taxon>Actinomycetes</taxon>
        <taxon>Micromonosporales</taxon>
        <taxon>Micromonosporaceae</taxon>
        <taxon>Actinocatenispora</taxon>
    </lineage>
</organism>
<dbReference type="CDD" id="cd14748">
    <property type="entry name" value="PBP2_UgpB"/>
    <property type="match status" value="1"/>
</dbReference>
<reference evidence="6 7" key="1">
    <citation type="submission" date="2020-08" db="EMBL/GenBank/DDBJ databases">
        <title>Whole genome shotgun sequence of Actinocatenispora thailandica NBRC 105041.</title>
        <authorList>
            <person name="Komaki H."/>
            <person name="Tamura T."/>
        </authorList>
    </citation>
    <scope>NUCLEOTIDE SEQUENCE [LARGE SCALE GENOMIC DNA]</scope>
    <source>
        <strain evidence="6 7">NBRC 105041</strain>
    </source>
</reference>
<dbReference type="Pfam" id="PF13416">
    <property type="entry name" value="SBP_bac_8"/>
    <property type="match status" value="1"/>
</dbReference>
<evidence type="ECO:0000256" key="5">
    <source>
        <dbReference type="SAM" id="SignalP"/>
    </source>
</evidence>
<accession>A0A7R7DU30</accession>